<feature type="transmembrane region" description="Helical" evidence="8">
    <location>
        <begin position="6"/>
        <end position="29"/>
    </location>
</feature>
<accession>A0AAD8A2H7</accession>
<feature type="transmembrane region" description="Helical" evidence="8">
    <location>
        <begin position="181"/>
        <end position="201"/>
    </location>
</feature>
<dbReference type="GO" id="GO:0008527">
    <property type="term" value="F:taste receptor activity"/>
    <property type="evidence" value="ECO:0007669"/>
    <property type="project" value="InterPro"/>
</dbReference>
<evidence type="ECO:0000256" key="4">
    <source>
        <dbReference type="ARBA" id="ARBA00022692"/>
    </source>
</evidence>
<keyword evidence="10" id="KW-1185">Reference proteome</keyword>
<evidence type="ECO:0008006" key="11">
    <source>
        <dbReference type="Google" id="ProtNLM"/>
    </source>
</evidence>
<reference evidence="9" key="2">
    <citation type="submission" date="2023-05" db="EMBL/GenBank/DDBJ databases">
        <authorList>
            <person name="Fouks B."/>
        </authorList>
    </citation>
    <scope>NUCLEOTIDE SEQUENCE</scope>
    <source>
        <strain evidence="9">Stay&amp;Tobe</strain>
        <tissue evidence="9">Testes</tissue>
    </source>
</reference>
<dbReference type="PANTHER" id="PTHR21421:SF29">
    <property type="entry name" value="GUSTATORY RECEPTOR 5A FOR TREHALOSE-RELATED"/>
    <property type="match status" value="1"/>
</dbReference>
<evidence type="ECO:0000256" key="5">
    <source>
        <dbReference type="ARBA" id="ARBA00022989"/>
    </source>
</evidence>
<evidence type="ECO:0000313" key="9">
    <source>
        <dbReference type="EMBL" id="KAJ9591294.1"/>
    </source>
</evidence>
<name>A0AAD8A2H7_DIPPU</name>
<proteinExistence type="inferred from homology"/>
<feature type="transmembrane region" description="Helical" evidence="8">
    <location>
        <begin position="49"/>
        <end position="67"/>
    </location>
</feature>
<evidence type="ECO:0000256" key="1">
    <source>
        <dbReference type="ARBA" id="ARBA00004651"/>
    </source>
</evidence>
<comment type="caution">
    <text evidence="9">The sequence shown here is derived from an EMBL/GenBank/DDBJ whole genome shotgun (WGS) entry which is preliminary data.</text>
</comment>
<evidence type="ECO:0000256" key="7">
    <source>
        <dbReference type="ARBA" id="ARBA00023170"/>
    </source>
</evidence>
<keyword evidence="5 8" id="KW-1133">Transmembrane helix</keyword>
<comment type="subcellular location">
    <subcellularLocation>
        <location evidence="1">Cell membrane</location>
        <topology evidence="1">Multi-pass membrane protein</topology>
    </subcellularLocation>
</comment>
<dbReference type="InterPro" id="IPR009318">
    <property type="entry name" value="Gustatory_rcpt"/>
</dbReference>
<dbReference type="GO" id="GO:0005886">
    <property type="term" value="C:plasma membrane"/>
    <property type="evidence" value="ECO:0007669"/>
    <property type="project" value="UniProtKB-SubCell"/>
</dbReference>
<comment type="similarity">
    <text evidence="2">Belongs to the insect chemoreceptor superfamily. Gustatory receptor (GR) family. Gr5a subfamily.</text>
</comment>
<dbReference type="GO" id="GO:0050916">
    <property type="term" value="P:sensory perception of sweet taste"/>
    <property type="evidence" value="ECO:0007669"/>
    <property type="project" value="UniProtKB-ARBA"/>
</dbReference>
<dbReference type="AlphaFoldDB" id="A0AAD8A2H7"/>
<evidence type="ECO:0000256" key="6">
    <source>
        <dbReference type="ARBA" id="ARBA00023136"/>
    </source>
</evidence>
<feature type="transmembrane region" description="Helical" evidence="8">
    <location>
        <begin position="213"/>
        <end position="235"/>
    </location>
</feature>
<reference evidence="9" key="1">
    <citation type="journal article" date="2023" name="IScience">
        <title>Live-bearing cockroach genome reveals convergent evolutionary mechanisms linked to viviparity in insects and beyond.</title>
        <authorList>
            <person name="Fouks B."/>
            <person name="Harrison M.C."/>
            <person name="Mikhailova A.A."/>
            <person name="Marchal E."/>
            <person name="English S."/>
            <person name="Carruthers M."/>
            <person name="Jennings E.C."/>
            <person name="Chiamaka E.L."/>
            <person name="Frigard R.A."/>
            <person name="Pippel M."/>
            <person name="Attardo G.M."/>
            <person name="Benoit J.B."/>
            <person name="Bornberg-Bauer E."/>
            <person name="Tobe S.S."/>
        </authorList>
    </citation>
    <scope>NUCLEOTIDE SEQUENCE</scope>
    <source>
        <strain evidence="9">Stay&amp;Tobe</strain>
    </source>
</reference>
<organism evidence="9 10">
    <name type="scientific">Diploptera punctata</name>
    <name type="common">Pacific beetle cockroach</name>
    <dbReference type="NCBI Taxonomy" id="6984"/>
    <lineage>
        <taxon>Eukaryota</taxon>
        <taxon>Metazoa</taxon>
        <taxon>Ecdysozoa</taxon>
        <taxon>Arthropoda</taxon>
        <taxon>Hexapoda</taxon>
        <taxon>Insecta</taxon>
        <taxon>Pterygota</taxon>
        <taxon>Neoptera</taxon>
        <taxon>Polyneoptera</taxon>
        <taxon>Dictyoptera</taxon>
        <taxon>Blattodea</taxon>
        <taxon>Blaberoidea</taxon>
        <taxon>Blaberidae</taxon>
        <taxon>Diplopterinae</taxon>
        <taxon>Diploptera</taxon>
    </lineage>
</organism>
<keyword evidence="4 8" id="KW-0812">Transmembrane</keyword>
<keyword evidence="3" id="KW-1003">Cell membrane</keyword>
<dbReference type="EMBL" id="JASPKZ010003876">
    <property type="protein sequence ID" value="KAJ9591294.1"/>
    <property type="molecule type" value="Genomic_DNA"/>
</dbReference>
<dbReference type="PANTHER" id="PTHR21421">
    <property type="entry name" value="GUSTATORY RECEPTOR"/>
    <property type="match status" value="1"/>
</dbReference>
<evidence type="ECO:0000256" key="8">
    <source>
        <dbReference type="SAM" id="Phobius"/>
    </source>
</evidence>
<dbReference type="Pfam" id="PF06151">
    <property type="entry name" value="Trehalose_recp"/>
    <property type="match status" value="1"/>
</dbReference>
<sequence>ALVYYITGISCCLILLNLAPKWPSLALLWQKTELSQKQYGYPKNLRRNVITLASVIFVIVPVEFLLWNANCFVLASYCSTGSMDLIKKYTVINNRHLFEVVTYNNFLAVLAVVINTLGAFCWSYANLFVMLISLALASRFRLLNNNLLKNKGKVMPESYWRGVREDYNALSHLTSNVNATISPLILLCFATNLFYVCQQLLNSLTNFRDALQLIYTYISFGYLILRTIGMLLYAASVYEEGKVAKEILYAVPSQSYQTEVHRFLIQVTTDDVSLTAFNFFPVTRTILLT</sequence>
<feature type="transmembrane region" description="Helical" evidence="8">
    <location>
        <begin position="106"/>
        <end position="137"/>
    </location>
</feature>
<feature type="non-terminal residue" evidence="9">
    <location>
        <position position="289"/>
    </location>
</feature>
<protein>
    <recommendedName>
        <fullName evidence="11">Gustatory receptor</fullName>
    </recommendedName>
</protein>
<keyword evidence="7" id="KW-0675">Receptor</keyword>
<evidence type="ECO:0000256" key="3">
    <source>
        <dbReference type="ARBA" id="ARBA00022475"/>
    </source>
</evidence>
<dbReference type="Proteomes" id="UP001233999">
    <property type="component" value="Unassembled WGS sequence"/>
</dbReference>
<feature type="non-terminal residue" evidence="9">
    <location>
        <position position="1"/>
    </location>
</feature>
<evidence type="ECO:0000256" key="2">
    <source>
        <dbReference type="ARBA" id="ARBA00005327"/>
    </source>
</evidence>
<evidence type="ECO:0000313" key="10">
    <source>
        <dbReference type="Proteomes" id="UP001233999"/>
    </source>
</evidence>
<gene>
    <name evidence="9" type="ORF">L9F63_002168</name>
</gene>
<keyword evidence="6 8" id="KW-0472">Membrane</keyword>